<dbReference type="InterPro" id="IPR036869">
    <property type="entry name" value="J_dom_sf"/>
</dbReference>
<keyword evidence="2" id="KW-1133">Transmembrane helix</keyword>
<dbReference type="InterPro" id="IPR018253">
    <property type="entry name" value="DnaJ_domain_CS"/>
</dbReference>
<reference evidence="4" key="1">
    <citation type="submission" date="2022-04" db="EMBL/GenBank/DDBJ databases">
        <title>Carnegiea gigantea Genome sequencing and assembly v2.</title>
        <authorList>
            <person name="Copetti D."/>
            <person name="Sanderson M.J."/>
            <person name="Burquez A."/>
            <person name="Wojciechowski M.F."/>
        </authorList>
    </citation>
    <scope>NUCLEOTIDE SEQUENCE</scope>
    <source>
        <strain evidence="4">SGP5-SGP5p</strain>
        <tissue evidence="4">Aerial part</tissue>
    </source>
</reference>
<dbReference type="PRINTS" id="PR00625">
    <property type="entry name" value="JDOMAIN"/>
</dbReference>
<feature type="transmembrane region" description="Helical" evidence="2">
    <location>
        <begin position="296"/>
        <end position="316"/>
    </location>
</feature>
<dbReference type="SMART" id="SM00271">
    <property type="entry name" value="DnaJ"/>
    <property type="match status" value="1"/>
</dbReference>
<feature type="region of interest" description="Disordered" evidence="1">
    <location>
        <begin position="560"/>
        <end position="582"/>
    </location>
</feature>
<feature type="domain" description="J" evidence="3">
    <location>
        <begin position="477"/>
        <end position="544"/>
    </location>
</feature>
<feature type="compositionally biased region" description="Polar residues" evidence="1">
    <location>
        <begin position="737"/>
        <end position="754"/>
    </location>
</feature>
<sequence length="782" mass="87360">MEVMPSNGILWKNTEDNLVEEGDKFMEVREFEYTKGFLLSYAGFVVRSLVLMWRPEGQKVERKIFKGHKNMSIRFVHSWHKMTQKVLTKIKKKDSDGTDDLLGDDHHSSTATEGVKRNPFHVDILKKNKKGKNSHRKDEQKPEAMQSPGTSAHENGISGEGEKESDPMESNISHATDHGSENLNSNSGHVANGSLTHIKAENDQASDTVAGEALKSSSWSILNTLFNWQGRIKPFFITVAKSIFLIWCCTCLKLVRTCQTVSKCFLNLGNILLLALMVWLDCILRGMDSFVRMGTTSFFSIVWFSIFSLIAMIGILKFLLVLGIAVLIGVLVGFIISLLIVAVIGAFFLWAYGSFWTTSIVIFSAGLAFALSCQRLALLFTTVYSVYCAETYVGWLGVVLGLNLSFITSDAFGYYLKNNTKEFKAEQADGIHVEPHFFGSEAHYSCSDIGSGQAAGHSADSEITSEVEIVRLFNCTNHYSAFGVPRYQQVDVSALKREYRKKARLVHPDKNMGNEKAAQAFMKLQSAYEALLDPVKKKAYDDELRKEEMKSYFAQFRSQKVQNGSVPEGSAPSEGDGEEPVGESRKIACKKCGGSHMWFPTKKSPVKARWCQDCNDFHEAKDGEGWVEQSSHALLFGMLQKVDVPVAYVCVEEKVFDATEWFVCQGIRCPPNSHKPSFQVNTRTKKKHRRESILSHKTKASGFSLGSVTDEEFFEWLHNAMQSGMSESFSSFGGRSPTDSAEASPKTSPKNGHNATGGGVGNSNRRRKRVKKFWITRRSLLV</sequence>
<dbReference type="PANTHER" id="PTHR45270">
    <property type="entry name" value="OS03G0832900 PROTEIN"/>
    <property type="match status" value="1"/>
</dbReference>
<gene>
    <name evidence="4" type="ORF">Cgig2_026056</name>
</gene>
<feature type="compositionally biased region" description="Low complexity" evidence="1">
    <location>
        <begin position="727"/>
        <end position="736"/>
    </location>
</feature>
<dbReference type="InterPro" id="IPR001623">
    <property type="entry name" value="DnaJ_domain"/>
</dbReference>
<comment type="caution">
    <text evidence="4">The sequence shown here is derived from an EMBL/GenBank/DDBJ whole genome shotgun (WGS) entry which is preliminary data.</text>
</comment>
<protein>
    <recommendedName>
        <fullName evidence="3">J domain-containing protein</fullName>
    </recommendedName>
</protein>
<evidence type="ECO:0000256" key="1">
    <source>
        <dbReference type="SAM" id="MobiDB-lite"/>
    </source>
</evidence>
<organism evidence="4 5">
    <name type="scientific">Carnegiea gigantea</name>
    <dbReference type="NCBI Taxonomy" id="171969"/>
    <lineage>
        <taxon>Eukaryota</taxon>
        <taxon>Viridiplantae</taxon>
        <taxon>Streptophyta</taxon>
        <taxon>Embryophyta</taxon>
        <taxon>Tracheophyta</taxon>
        <taxon>Spermatophyta</taxon>
        <taxon>Magnoliopsida</taxon>
        <taxon>eudicotyledons</taxon>
        <taxon>Gunneridae</taxon>
        <taxon>Pentapetalae</taxon>
        <taxon>Caryophyllales</taxon>
        <taxon>Cactineae</taxon>
        <taxon>Cactaceae</taxon>
        <taxon>Cactoideae</taxon>
        <taxon>Echinocereeae</taxon>
        <taxon>Carnegiea</taxon>
    </lineage>
</organism>
<evidence type="ECO:0000256" key="2">
    <source>
        <dbReference type="SAM" id="Phobius"/>
    </source>
</evidence>
<feature type="region of interest" description="Disordered" evidence="1">
    <location>
        <begin position="94"/>
        <end position="192"/>
    </location>
</feature>
<keyword evidence="2" id="KW-0812">Transmembrane</keyword>
<dbReference type="OrthoDB" id="1507364at2759"/>
<evidence type="ECO:0000313" key="5">
    <source>
        <dbReference type="Proteomes" id="UP001153076"/>
    </source>
</evidence>
<feature type="transmembrane region" description="Helical" evidence="2">
    <location>
        <begin position="393"/>
        <end position="416"/>
    </location>
</feature>
<feature type="compositionally biased region" description="Polar residues" evidence="1">
    <location>
        <begin position="181"/>
        <end position="192"/>
    </location>
</feature>
<dbReference type="Pfam" id="PF14901">
    <property type="entry name" value="Jiv90"/>
    <property type="match status" value="1"/>
</dbReference>
<evidence type="ECO:0000313" key="4">
    <source>
        <dbReference type="EMBL" id="KAJ8445729.1"/>
    </source>
</evidence>
<dbReference type="EMBL" id="JAKOGI010000072">
    <property type="protein sequence ID" value="KAJ8445729.1"/>
    <property type="molecule type" value="Genomic_DNA"/>
</dbReference>
<dbReference type="PROSITE" id="PS50076">
    <property type="entry name" value="DNAJ_2"/>
    <property type="match status" value="1"/>
</dbReference>
<dbReference type="AlphaFoldDB" id="A0A9Q1KLH0"/>
<feature type="transmembrane region" description="Helical" evidence="2">
    <location>
        <begin position="235"/>
        <end position="255"/>
    </location>
</feature>
<dbReference type="CDD" id="cd06257">
    <property type="entry name" value="DnaJ"/>
    <property type="match status" value="1"/>
</dbReference>
<feature type="transmembrane region" description="Helical" evidence="2">
    <location>
        <begin position="267"/>
        <end position="284"/>
    </location>
</feature>
<evidence type="ECO:0000259" key="3">
    <source>
        <dbReference type="PROSITE" id="PS50076"/>
    </source>
</evidence>
<dbReference type="Proteomes" id="UP001153076">
    <property type="component" value="Unassembled WGS sequence"/>
</dbReference>
<name>A0A9Q1KLH0_9CARY</name>
<dbReference type="PROSITE" id="PS00636">
    <property type="entry name" value="DNAJ_1"/>
    <property type="match status" value="1"/>
</dbReference>
<dbReference type="SUPFAM" id="SSF46565">
    <property type="entry name" value="Chaperone J-domain"/>
    <property type="match status" value="1"/>
</dbReference>
<dbReference type="InterPro" id="IPR032843">
    <property type="entry name" value="Jiv"/>
</dbReference>
<dbReference type="PANTHER" id="PTHR45270:SF4">
    <property type="entry name" value="CHAPERONE DNAJ-DOMAIN SUPERFAMILY PROTEIN"/>
    <property type="match status" value="1"/>
</dbReference>
<keyword evidence="5" id="KW-1185">Reference proteome</keyword>
<feature type="region of interest" description="Disordered" evidence="1">
    <location>
        <begin position="727"/>
        <end position="769"/>
    </location>
</feature>
<dbReference type="Gene3D" id="1.10.287.110">
    <property type="entry name" value="DnaJ domain"/>
    <property type="match status" value="1"/>
</dbReference>
<proteinExistence type="predicted"/>
<dbReference type="Pfam" id="PF00226">
    <property type="entry name" value="DnaJ"/>
    <property type="match status" value="1"/>
</dbReference>
<feature type="transmembrane region" description="Helical" evidence="2">
    <location>
        <begin position="361"/>
        <end position="387"/>
    </location>
</feature>
<keyword evidence="2" id="KW-0472">Membrane</keyword>
<feature type="transmembrane region" description="Helical" evidence="2">
    <location>
        <begin position="322"/>
        <end position="349"/>
    </location>
</feature>
<accession>A0A9Q1KLH0</accession>